<keyword evidence="2 3" id="KW-0408">Iron</keyword>
<evidence type="ECO:0000256" key="2">
    <source>
        <dbReference type="PIRSR" id="PIRSR602401-1"/>
    </source>
</evidence>
<protein>
    <submittedName>
        <fullName evidence="4">Valine N-monooxygenase 1-like</fullName>
    </submittedName>
</protein>
<dbReference type="InterPro" id="IPR017972">
    <property type="entry name" value="Cyt_P450_CS"/>
</dbReference>
<name>A0A6L2M935_TANCI</name>
<dbReference type="PANTHER" id="PTHR47949">
    <property type="entry name" value="CYTOCHROME P450 703A2-RELATED-RELATED"/>
    <property type="match status" value="1"/>
</dbReference>
<dbReference type="InterPro" id="IPR002401">
    <property type="entry name" value="Cyt_P450_E_grp-I"/>
</dbReference>
<comment type="caution">
    <text evidence="4">The sequence shown here is derived from an EMBL/GenBank/DDBJ whole genome shotgun (WGS) entry which is preliminary data.</text>
</comment>
<accession>A0A6L2M935</accession>
<dbReference type="GO" id="GO:0016114">
    <property type="term" value="P:terpenoid biosynthetic process"/>
    <property type="evidence" value="ECO:0007669"/>
    <property type="project" value="UniProtKB-UniPathway"/>
</dbReference>
<dbReference type="GO" id="GO:0016705">
    <property type="term" value="F:oxidoreductase activity, acting on paired donors, with incorporation or reduction of molecular oxygen"/>
    <property type="evidence" value="ECO:0007669"/>
    <property type="project" value="InterPro"/>
</dbReference>
<proteinExistence type="inferred from homology"/>
<comment type="cofactor">
    <cofactor evidence="2">
        <name>heme</name>
        <dbReference type="ChEBI" id="CHEBI:30413"/>
    </cofactor>
</comment>
<dbReference type="PRINTS" id="PR00463">
    <property type="entry name" value="EP450I"/>
</dbReference>
<evidence type="ECO:0000256" key="3">
    <source>
        <dbReference type="RuleBase" id="RU000461"/>
    </source>
</evidence>
<sequence>MGNGRNQPRIFEKAIQELNFVVGKDRLVQEDDIPKLNYIKACVKEAFRLHPVAPFNIPHVSSIDITVAGYFIPKGSYMLLSRPGLRRNPEVWDDPLTYNPDRHMKSDNEVVLTDHDLDMLSFNTGRRACAGVLLGSTMTIMLLARLLQGFTWELPSNELHVDLKENLKNLSKAKPLLALAKPPRENLRGLSVEEAWETIKDFAQHDKQWRNPTSSIYDQTIANLKAQLVRNEVVRVKIPKCMSWLDAYDEPIGDLEEVKESIGILIEVEPLDHMKLEDLGLNTCSHDLFVSSREIPSIDEPEP</sequence>
<reference evidence="4" key="1">
    <citation type="journal article" date="2019" name="Sci. Rep.">
        <title>Draft genome of Tanacetum cinerariifolium, the natural source of mosquito coil.</title>
        <authorList>
            <person name="Yamashiro T."/>
            <person name="Shiraishi A."/>
            <person name="Satake H."/>
            <person name="Nakayama K."/>
        </authorList>
    </citation>
    <scope>NUCLEOTIDE SEQUENCE</scope>
</reference>
<keyword evidence="2 3" id="KW-0349">Heme</keyword>
<dbReference type="Gene3D" id="1.10.630.10">
    <property type="entry name" value="Cytochrome P450"/>
    <property type="match status" value="1"/>
</dbReference>
<dbReference type="UniPathway" id="UPA00213"/>
<evidence type="ECO:0000256" key="1">
    <source>
        <dbReference type="ARBA" id="ARBA00023002"/>
    </source>
</evidence>
<dbReference type="AlphaFoldDB" id="A0A6L2M935"/>
<keyword evidence="3 4" id="KW-0503">Monooxygenase</keyword>
<feature type="binding site" description="axial binding residue" evidence="2">
    <location>
        <position position="129"/>
    </location>
    <ligand>
        <name>heme</name>
        <dbReference type="ChEBI" id="CHEBI:30413"/>
    </ligand>
    <ligandPart>
        <name>Fe</name>
        <dbReference type="ChEBI" id="CHEBI:18248"/>
    </ligandPart>
</feature>
<dbReference type="InterPro" id="IPR036396">
    <property type="entry name" value="Cyt_P450_sf"/>
</dbReference>
<dbReference type="PANTHER" id="PTHR47949:SF4">
    <property type="entry name" value="TYROSINE N-MONOOXYGENASE"/>
    <property type="match status" value="1"/>
</dbReference>
<dbReference type="SUPFAM" id="SSF48264">
    <property type="entry name" value="Cytochrome P450"/>
    <property type="match status" value="1"/>
</dbReference>
<gene>
    <name evidence="4" type="ORF">Tci_041725</name>
</gene>
<dbReference type="InterPro" id="IPR051382">
    <property type="entry name" value="CYP450_AA/FA_Hydroxylases"/>
</dbReference>
<keyword evidence="2 3" id="KW-0479">Metal-binding</keyword>
<dbReference type="InterPro" id="IPR001128">
    <property type="entry name" value="Cyt_P450"/>
</dbReference>
<dbReference type="GO" id="GO:0005506">
    <property type="term" value="F:iron ion binding"/>
    <property type="evidence" value="ECO:0007669"/>
    <property type="project" value="InterPro"/>
</dbReference>
<keyword evidence="1 3" id="KW-0560">Oxidoreductase</keyword>
<dbReference type="GO" id="GO:0020037">
    <property type="term" value="F:heme binding"/>
    <property type="evidence" value="ECO:0007669"/>
    <property type="project" value="InterPro"/>
</dbReference>
<dbReference type="Pfam" id="PF00067">
    <property type="entry name" value="p450"/>
    <property type="match status" value="1"/>
</dbReference>
<evidence type="ECO:0000313" key="4">
    <source>
        <dbReference type="EMBL" id="GEU69747.1"/>
    </source>
</evidence>
<dbReference type="EMBL" id="BKCJ010005991">
    <property type="protein sequence ID" value="GEU69747.1"/>
    <property type="molecule type" value="Genomic_DNA"/>
</dbReference>
<dbReference type="GO" id="GO:0004497">
    <property type="term" value="F:monooxygenase activity"/>
    <property type="evidence" value="ECO:0007669"/>
    <property type="project" value="UniProtKB-KW"/>
</dbReference>
<comment type="similarity">
    <text evidence="3">Belongs to the cytochrome P450 family.</text>
</comment>
<organism evidence="4">
    <name type="scientific">Tanacetum cinerariifolium</name>
    <name type="common">Dalmatian daisy</name>
    <name type="synonym">Chrysanthemum cinerariifolium</name>
    <dbReference type="NCBI Taxonomy" id="118510"/>
    <lineage>
        <taxon>Eukaryota</taxon>
        <taxon>Viridiplantae</taxon>
        <taxon>Streptophyta</taxon>
        <taxon>Embryophyta</taxon>
        <taxon>Tracheophyta</taxon>
        <taxon>Spermatophyta</taxon>
        <taxon>Magnoliopsida</taxon>
        <taxon>eudicotyledons</taxon>
        <taxon>Gunneridae</taxon>
        <taxon>Pentapetalae</taxon>
        <taxon>asterids</taxon>
        <taxon>campanulids</taxon>
        <taxon>Asterales</taxon>
        <taxon>Asteraceae</taxon>
        <taxon>Asteroideae</taxon>
        <taxon>Anthemideae</taxon>
        <taxon>Anthemidinae</taxon>
        <taxon>Tanacetum</taxon>
    </lineage>
</organism>
<dbReference type="PROSITE" id="PS00086">
    <property type="entry name" value="CYTOCHROME_P450"/>
    <property type="match status" value="1"/>
</dbReference>